<keyword evidence="3" id="KW-1185">Reference proteome</keyword>
<reference evidence="2 3" key="1">
    <citation type="submission" date="2017-04" db="EMBL/GenBank/DDBJ databases">
        <authorList>
            <person name="Afonso C.L."/>
            <person name="Miller P.J."/>
            <person name="Scott M.A."/>
            <person name="Spackman E."/>
            <person name="Goraichik I."/>
            <person name="Dimitrov K.M."/>
            <person name="Suarez D.L."/>
            <person name="Swayne D.E."/>
        </authorList>
    </citation>
    <scope>NUCLEOTIDE SEQUENCE [LARGE SCALE GENOMIC DNA]</scope>
    <source>
        <strain evidence="2 3">DSM 23236</strain>
    </source>
</reference>
<feature type="region of interest" description="Disordered" evidence="1">
    <location>
        <begin position="1"/>
        <end position="28"/>
    </location>
</feature>
<name>A0A1W1XUU1_9NEIS</name>
<dbReference type="AlphaFoldDB" id="A0A1W1XUU1"/>
<evidence type="ECO:0000256" key="1">
    <source>
        <dbReference type="SAM" id="MobiDB-lite"/>
    </source>
</evidence>
<evidence type="ECO:0000313" key="3">
    <source>
        <dbReference type="Proteomes" id="UP000192761"/>
    </source>
</evidence>
<sequence>MSKANCAVHTHTHTHTQTHTKPHKSTRKRVINSTGLLYARSA</sequence>
<dbReference type="Proteomes" id="UP000192761">
    <property type="component" value="Unassembled WGS sequence"/>
</dbReference>
<feature type="compositionally biased region" description="Basic residues" evidence="1">
    <location>
        <begin position="10"/>
        <end position="28"/>
    </location>
</feature>
<proteinExistence type="predicted"/>
<gene>
    <name evidence="2" type="ORF">SAMN02745857_02789</name>
</gene>
<dbReference type="EMBL" id="FWXD01000016">
    <property type="protein sequence ID" value="SMC27288.1"/>
    <property type="molecule type" value="Genomic_DNA"/>
</dbReference>
<protein>
    <submittedName>
        <fullName evidence="2">Uncharacterized protein</fullName>
    </submittedName>
</protein>
<accession>A0A1W1XUU1</accession>
<evidence type="ECO:0000313" key="2">
    <source>
        <dbReference type="EMBL" id="SMC27288.1"/>
    </source>
</evidence>
<organism evidence="2 3">
    <name type="scientific">Andreprevotia lacus DSM 23236</name>
    <dbReference type="NCBI Taxonomy" id="1121001"/>
    <lineage>
        <taxon>Bacteria</taxon>
        <taxon>Pseudomonadati</taxon>
        <taxon>Pseudomonadota</taxon>
        <taxon>Betaproteobacteria</taxon>
        <taxon>Neisseriales</taxon>
        <taxon>Chitinibacteraceae</taxon>
        <taxon>Andreprevotia</taxon>
    </lineage>
</organism>
<dbReference type="STRING" id="1121001.SAMN02745857_02789"/>